<feature type="region of interest" description="Disordered" evidence="1">
    <location>
        <begin position="88"/>
        <end position="108"/>
    </location>
</feature>
<reference evidence="2" key="1">
    <citation type="submission" date="2020-06" db="EMBL/GenBank/DDBJ databases">
        <title>Draft genome of Bugula neritina, a colonial animal packing powerful symbionts and potential medicines.</title>
        <authorList>
            <person name="Rayko M."/>
        </authorList>
    </citation>
    <scope>NUCLEOTIDE SEQUENCE [LARGE SCALE GENOMIC DNA]</scope>
    <source>
        <strain evidence="2">Kwan_BN1</strain>
    </source>
</reference>
<dbReference type="EMBL" id="VXIV02000759">
    <property type="protein sequence ID" value="KAF6036236.1"/>
    <property type="molecule type" value="Genomic_DNA"/>
</dbReference>
<keyword evidence="3" id="KW-1185">Reference proteome</keyword>
<dbReference type="Proteomes" id="UP000593567">
    <property type="component" value="Unassembled WGS sequence"/>
</dbReference>
<accession>A0A7J7KFJ9</accession>
<evidence type="ECO:0000313" key="2">
    <source>
        <dbReference type="EMBL" id="KAF6036236.1"/>
    </source>
</evidence>
<proteinExistence type="predicted"/>
<name>A0A7J7KFJ9_BUGNE</name>
<feature type="compositionally biased region" description="Polar residues" evidence="1">
    <location>
        <begin position="98"/>
        <end position="108"/>
    </location>
</feature>
<comment type="caution">
    <text evidence="2">The sequence shown here is derived from an EMBL/GenBank/DDBJ whole genome shotgun (WGS) entry which is preliminary data.</text>
</comment>
<evidence type="ECO:0000313" key="3">
    <source>
        <dbReference type="Proteomes" id="UP000593567"/>
    </source>
</evidence>
<dbReference type="AlphaFoldDB" id="A0A7J7KFJ9"/>
<evidence type="ECO:0000256" key="1">
    <source>
        <dbReference type="SAM" id="MobiDB-lite"/>
    </source>
</evidence>
<gene>
    <name evidence="2" type="ORF">EB796_005444</name>
</gene>
<feature type="compositionally biased region" description="Basic and acidic residues" evidence="1">
    <location>
        <begin position="88"/>
        <end position="97"/>
    </location>
</feature>
<protein>
    <submittedName>
        <fullName evidence="2">Uncharacterized protein</fullName>
    </submittedName>
</protein>
<sequence>MMNISDFNQPINCHLVKLKADGSRSTQSTIYDDDVTKRTCGVIRNCAEKAPADTEHAETDSVALTHKLMPVRAVYTCKSPFLLQDFNRESSDQRDVHQTQQRVEPQIW</sequence>
<organism evidence="2 3">
    <name type="scientific">Bugula neritina</name>
    <name type="common">Brown bryozoan</name>
    <name type="synonym">Sertularia neritina</name>
    <dbReference type="NCBI Taxonomy" id="10212"/>
    <lineage>
        <taxon>Eukaryota</taxon>
        <taxon>Metazoa</taxon>
        <taxon>Spiralia</taxon>
        <taxon>Lophotrochozoa</taxon>
        <taxon>Bryozoa</taxon>
        <taxon>Gymnolaemata</taxon>
        <taxon>Cheilostomatida</taxon>
        <taxon>Flustrina</taxon>
        <taxon>Buguloidea</taxon>
        <taxon>Bugulidae</taxon>
        <taxon>Bugula</taxon>
    </lineage>
</organism>